<evidence type="ECO:0000256" key="12">
    <source>
        <dbReference type="RuleBase" id="RU361175"/>
    </source>
</evidence>
<keyword evidence="4 12" id="KW-0378">Hydrolase</keyword>
<evidence type="ECO:0000256" key="2">
    <source>
        <dbReference type="ARBA" id="ARBA00010838"/>
    </source>
</evidence>
<dbReference type="PROSITE" id="PS00653">
    <property type="entry name" value="GLYCOSYL_HYDROL_F1_2"/>
    <property type="match status" value="1"/>
</dbReference>
<feature type="binding site" evidence="10">
    <location>
        <begin position="414"/>
        <end position="415"/>
    </location>
    <ligand>
        <name>substrate</name>
    </ligand>
</feature>
<comment type="catalytic activity">
    <reaction evidence="1 12">
        <text>Hydrolysis of terminal, non-reducing beta-D-glucosyl residues with release of beta-D-glucose.</text>
        <dbReference type="EC" id="3.2.1.21"/>
    </reaction>
</comment>
<feature type="binding site" evidence="10">
    <location>
        <position position="177"/>
    </location>
    <ligand>
        <name>substrate</name>
    </ligand>
</feature>
<dbReference type="PANTHER" id="PTHR10353:SF36">
    <property type="entry name" value="LP05116P"/>
    <property type="match status" value="1"/>
</dbReference>
<feature type="binding site" evidence="10">
    <location>
        <position position="407"/>
    </location>
    <ligand>
        <name>substrate</name>
    </ligand>
</feature>
<feature type="binding site" evidence="10">
    <location>
        <position position="32"/>
    </location>
    <ligand>
        <name>substrate</name>
    </ligand>
</feature>
<dbReference type="OrthoDB" id="9803892at2"/>
<dbReference type="PRINTS" id="PR00131">
    <property type="entry name" value="GLHYDRLASE1"/>
</dbReference>
<evidence type="ECO:0000256" key="3">
    <source>
        <dbReference type="ARBA" id="ARBA00012744"/>
    </source>
</evidence>
<dbReference type="SUPFAM" id="SSF51445">
    <property type="entry name" value="(Trans)glycosidases"/>
    <property type="match status" value="1"/>
</dbReference>
<dbReference type="RefSeq" id="WP_085935360.1">
    <property type="nucleotide sequence ID" value="NZ_FUWJ01000004.1"/>
</dbReference>
<evidence type="ECO:0000256" key="11">
    <source>
        <dbReference type="PROSITE-ProRule" id="PRU10055"/>
    </source>
</evidence>
<dbReference type="InterPro" id="IPR018120">
    <property type="entry name" value="Glyco_hydro_1_AS"/>
</dbReference>
<feature type="binding site" evidence="10">
    <location>
        <position position="133"/>
    </location>
    <ligand>
        <name>substrate</name>
    </ligand>
</feature>
<feature type="active site" description="Proton donor" evidence="9">
    <location>
        <position position="178"/>
    </location>
</feature>
<evidence type="ECO:0000256" key="5">
    <source>
        <dbReference type="ARBA" id="ARBA00023001"/>
    </source>
</evidence>
<dbReference type="PANTHER" id="PTHR10353">
    <property type="entry name" value="GLYCOSYL HYDROLASE"/>
    <property type="match status" value="1"/>
</dbReference>
<keyword evidence="8" id="KW-0624">Polysaccharide degradation</keyword>
<feature type="binding site" evidence="10">
    <location>
        <position position="303"/>
    </location>
    <ligand>
        <name>substrate</name>
    </ligand>
</feature>
<evidence type="ECO:0000256" key="10">
    <source>
        <dbReference type="PIRSR" id="PIRSR617736-2"/>
    </source>
</evidence>
<dbReference type="Pfam" id="PF00232">
    <property type="entry name" value="Glyco_hydro_1"/>
    <property type="match status" value="1"/>
</dbReference>
<proteinExistence type="inferred from homology"/>
<dbReference type="Gene3D" id="3.20.20.80">
    <property type="entry name" value="Glycosidases"/>
    <property type="match status" value="1"/>
</dbReference>
<keyword evidence="6" id="KW-0119">Carbohydrate metabolism</keyword>
<dbReference type="InterPro" id="IPR017853">
    <property type="entry name" value="GH"/>
</dbReference>
<keyword evidence="7 12" id="KW-0326">Glycosidase</keyword>
<keyword evidence="14" id="KW-1185">Reference proteome</keyword>
<dbReference type="InterPro" id="IPR033132">
    <property type="entry name" value="GH_1_N_CS"/>
</dbReference>
<accession>A0A1T4R8R7</accession>
<comment type="similarity">
    <text evidence="2 12">Belongs to the glycosyl hydrolase 1 family.</text>
</comment>
<evidence type="ECO:0000256" key="6">
    <source>
        <dbReference type="ARBA" id="ARBA00023277"/>
    </source>
</evidence>
<dbReference type="Proteomes" id="UP000190092">
    <property type="component" value="Unassembled WGS sequence"/>
</dbReference>
<sequence>MEGNSMRDPENPVAGTRLPRDFVWGVSTSSYQIEGAAQDDGRRPSIWDLYSKVPGHVANGDTGDIACDHYHRYREDIGLMHRIGVGAYRFSVAWPRVLPDGRGISNEAGLGFYDRLIDGLLAVGIEPWLCLYHWDLPQALQEEGGWQNRAIVDWYAAYAALVAKRYGDRVRHFVTFNEPSVFSLFGYGLAWHPPGKKDPAALHQAIHHINLAHGAGVDAIRAEVPRALIGCIHNVQPARPLGSSPEDAAAARVLDAYWNRVFPEPQVLGHYPEPLAKLIEPYIQAGDLDRIRRPIDWFGVNHYSPIFARADVDAALGFAWADAPPTVRRSPIGWQLDPEAFRDLLVEVSRRYGLPVYVTENGAGANEAPDKSGQVLDHERISYLKAYIGALREAVGMGANVHGYFVWSLLDNFEWGAGYANRFGLVYVDYPTQRRIPKESAHWYARLINSEAMREVS</sequence>
<dbReference type="NCBIfam" id="TIGR03356">
    <property type="entry name" value="BGL"/>
    <property type="match status" value="1"/>
</dbReference>
<evidence type="ECO:0000256" key="1">
    <source>
        <dbReference type="ARBA" id="ARBA00000448"/>
    </source>
</evidence>
<evidence type="ECO:0000313" key="13">
    <source>
        <dbReference type="EMBL" id="SKA12414.1"/>
    </source>
</evidence>
<keyword evidence="5" id="KW-0136">Cellulose degradation</keyword>
<gene>
    <name evidence="13" type="ORF">SAMN02745126_03686</name>
</gene>
<dbReference type="EC" id="3.2.1.21" evidence="3 12"/>
<name>A0A1T4R8R7_9HYPH</name>
<dbReference type="EMBL" id="FUWJ01000004">
    <property type="protein sequence ID" value="SKA12414.1"/>
    <property type="molecule type" value="Genomic_DNA"/>
</dbReference>
<dbReference type="AlphaFoldDB" id="A0A1T4R8R7"/>
<dbReference type="FunFam" id="3.20.20.80:FF:000004">
    <property type="entry name" value="Beta-glucosidase 6-phospho-beta-glucosidase"/>
    <property type="match status" value="1"/>
</dbReference>
<dbReference type="InterPro" id="IPR001360">
    <property type="entry name" value="Glyco_hydro_1"/>
</dbReference>
<protein>
    <recommendedName>
        <fullName evidence="3 12">Beta-glucosidase</fullName>
        <ecNumber evidence="3 12">3.2.1.21</ecNumber>
    </recommendedName>
</protein>
<dbReference type="GO" id="GO:0030245">
    <property type="term" value="P:cellulose catabolic process"/>
    <property type="evidence" value="ECO:0007669"/>
    <property type="project" value="UniProtKB-KW"/>
</dbReference>
<evidence type="ECO:0000313" key="14">
    <source>
        <dbReference type="Proteomes" id="UP000190092"/>
    </source>
</evidence>
<dbReference type="GO" id="GO:0005829">
    <property type="term" value="C:cytosol"/>
    <property type="evidence" value="ECO:0007669"/>
    <property type="project" value="TreeGrafter"/>
</dbReference>
<dbReference type="GO" id="GO:0008422">
    <property type="term" value="F:beta-glucosidase activity"/>
    <property type="evidence" value="ECO:0007669"/>
    <property type="project" value="UniProtKB-EC"/>
</dbReference>
<dbReference type="InterPro" id="IPR017736">
    <property type="entry name" value="Glyco_hydro_1_beta-glucosidase"/>
</dbReference>
<dbReference type="PROSITE" id="PS00572">
    <property type="entry name" value="GLYCOSYL_HYDROL_F1_1"/>
    <property type="match status" value="1"/>
</dbReference>
<evidence type="ECO:0000256" key="4">
    <source>
        <dbReference type="ARBA" id="ARBA00022801"/>
    </source>
</evidence>
<evidence type="ECO:0000256" key="7">
    <source>
        <dbReference type="ARBA" id="ARBA00023295"/>
    </source>
</evidence>
<reference evidence="14" key="1">
    <citation type="submission" date="2017-02" db="EMBL/GenBank/DDBJ databases">
        <authorList>
            <person name="Varghese N."/>
            <person name="Submissions S."/>
        </authorList>
    </citation>
    <scope>NUCLEOTIDE SEQUENCE [LARGE SCALE GENOMIC DNA]</scope>
    <source>
        <strain evidence="14">ATCC 27094</strain>
    </source>
</reference>
<dbReference type="STRING" id="225324.SAMN02745126_03686"/>
<evidence type="ECO:0000256" key="8">
    <source>
        <dbReference type="ARBA" id="ARBA00023326"/>
    </source>
</evidence>
<organism evidence="13 14">
    <name type="scientific">Enhydrobacter aerosaccus</name>
    <dbReference type="NCBI Taxonomy" id="225324"/>
    <lineage>
        <taxon>Bacteria</taxon>
        <taxon>Pseudomonadati</taxon>
        <taxon>Pseudomonadota</taxon>
        <taxon>Alphaproteobacteria</taxon>
        <taxon>Hyphomicrobiales</taxon>
        <taxon>Enhydrobacter</taxon>
    </lineage>
</organism>
<feature type="active site" description="Nucleophile" evidence="9 11">
    <location>
        <position position="360"/>
    </location>
</feature>
<evidence type="ECO:0000256" key="9">
    <source>
        <dbReference type="PIRSR" id="PIRSR617736-1"/>
    </source>
</evidence>